<evidence type="ECO:0000256" key="1">
    <source>
        <dbReference type="SAM" id="MobiDB-lite"/>
    </source>
</evidence>
<evidence type="ECO:0000313" key="3">
    <source>
        <dbReference type="Proteomes" id="UP001632037"/>
    </source>
</evidence>
<reference evidence="2 3" key="1">
    <citation type="submission" date="2024-09" db="EMBL/GenBank/DDBJ databases">
        <title>Genome sequencing and assembly of Phytophthora oleae, isolate VK10A, causative agent of rot of olive drupes.</title>
        <authorList>
            <person name="Conti Taguali S."/>
            <person name="Riolo M."/>
            <person name="La Spada F."/>
            <person name="Cacciola S.O."/>
            <person name="Dionisio G."/>
        </authorList>
    </citation>
    <scope>NUCLEOTIDE SEQUENCE [LARGE SCALE GENOMIC DNA]</scope>
    <source>
        <strain evidence="2 3">VK10A</strain>
    </source>
</reference>
<dbReference type="Proteomes" id="UP001632037">
    <property type="component" value="Unassembled WGS sequence"/>
</dbReference>
<keyword evidence="3" id="KW-1185">Reference proteome</keyword>
<sequence>MESTQVPRKRRCLPSPERKPKRMLHYYERQKHEMDALTQELCELSKVLILEARKKAAREAKKESKLPSVWETVARHRLQSRLAVEARMEWLQKAVKGNATLIEDLRGVVRYRMTISGIIAAQLSTSCPRLFPNPSDDVLYVTDMLDIGDMYQQSRSSVIVD</sequence>
<dbReference type="EMBL" id="JBIMZQ010000006">
    <property type="protein sequence ID" value="KAL3670910.1"/>
    <property type="molecule type" value="Genomic_DNA"/>
</dbReference>
<name>A0ABD3FZ19_9STRA</name>
<organism evidence="2 3">
    <name type="scientific">Phytophthora oleae</name>
    <dbReference type="NCBI Taxonomy" id="2107226"/>
    <lineage>
        <taxon>Eukaryota</taxon>
        <taxon>Sar</taxon>
        <taxon>Stramenopiles</taxon>
        <taxon>Oomycota</taxon>
        <taxon>Peronosporomycetes</taxon>
        <taxon>Peronosporales</taxon>
        <taxon>Peronosporaceae</taxon>
        <taxon>Phytophthora</taxon>
    </lineage>
</organism>
<evidence type="ECO:0000313" key="2">
    <source>
        <dbReference type="EMBL" id="KAL3670910.1"/>
    </source>
</evidence>
<proteinExistence type="predicted"/>
<comment type="caution">
    <text evidence="2">The sequence shown here is derived from an EMBL/GenBank/DDBJ whole genome shotgun (WGS) entry which is preliminary data.</text>
</comment>
<dbReference type="AlphaFoldDB" id="A0ABD3FZ19"/>
<accession>A0ABD3FZ19</accession>
<feature type="region of interest" description="Disordered" evidence="1">
    <location>
        <begin position="1"/>
        <end position="21"/>
    </location>
</feature>
<gene>
    <name evidence="2" type="ORF">V7S43_004095</name>
</gene>
<protein>
    <submittedName>
        <fullName evidence="2">Uncharacterized protein</fullName>
    </submittedName>
</protein>